<accession>A0ABD0JSD3</accession>
<feature type="region of interest" description="Disordered" evidence="1">
    <location>
        <begin position="1884"/>
        <end position="1914"/>
    </location>
</feature>
<feature type="compositionally biased region" description="Polar residues" evidence="1">
    <location>
        <begin position="1535"/>
        <end position="1546"/>
    </location>
</feature>
<feature type="compositionally biased region" description="Low complexity" evidence="1">
    <location>
        <begin position="1667"/>
        <end position="1681"/>
    </location>
</feature>
<feature type="region of interest" description="Disordered" evidence="1">
    <location>
        <begin position="1535"/>
        <end position="1624"/>
    </location>
</feature>
<evidence type="ECO:0000256" key="1">
    <source>
        <dbReference type="SAM" id="MobiDB-lite"/>
    </source>
</evidence>
<name>A0ABD0JSD3_9CAEN</name>
<protein>
    <submittedName>
        <fullName evidence="2">Uncharacterized protein</fullName>
    </submittedName>
</protein>
<feature type="region of interest" description="Disordered" evidence="1">
    <location>
        <begin position="1381"/>
        <end position="1405"/>
    </location>
</feature>
<gene>
    <name evidence="2" type="ORF">BaRGS_00030816</name>
</gene>
<feature type="compositionally biased region" description="Polar residues" evidence="1">
    <location>
        <begin position="1431"/>
        <end position="1509"/>
    </location>
</feature>
<sequence length="1997" mass="217530">MFSLATQTHTGEAVNPKSEFLPSCCDADIESGGSPLLVPLFHVTRSPAADLSSFFNQTSRKRKAPCAVLTSDCEVFTGSPQKLFIVALSQTENNTENGGSVTHEVNTSYLSGPGPIISTSDESSQAEIYSSSDSEDDETEVRSSKMSVTIRCHVTGADSAPSKVLGPSPLVSMSSAQLAPLASDMRENNQREQAFSEGIARSSQDIEPNPETSNGLISFHNNCRTEHASQAPSTLGSLPALPTIHTQAFCQEGYQDENEGSEYECDFIYRVLHPVEKMQGVSLLEELAMAETPRMPVLNELTGGGNVRHGNCRPQGLTVHGEHDMVEKQQKLLELTSMLGNQSFSEVRHSTTANDLPVTSNNDCLCNSTKKDQVDSNSQRGVSKLNAEEAIGGCFTAETEYSMGLAAQLDVADLMTREERDLSPDTSVTDTELYETADEASSQLEIPVFATLGASNNGSEIVDTTNPRSGASKSITMLAEDVVPVVETSSEPSEAPQTTPVYQRSVSSACDDSDQIEKLTVVGVDDTLKVLVSNTLWPESSGCDASSRSFLMRQRECRASFSDSCLSVCKDEDPFGDEFLTAAGTIYEDLHSLHVHDQTKDKLSDDSLFVNTIPAHTLSFGVNDTSGGKDRFLYDDFSFGRCDGKFIRLPFLKSSVACLQPGQSSHFAVRNNNASVPSDNNMNAISPLYGKSALCKDLKPDPKLTASGHYANIPLSGLYPHLLETRCLLTQNNNSLPSTSRGATQVKWNENGNYSAAGEEDYSLTYSYSQKKVAKPRSTRMRASYSLQDKDMLDRVNVRSIRPLRSLPTIRPLARQDRKEDDRACLGSPCKHSSNCRCLHFDCLRRRGEMLHEHIMQNLHLLKSFARDGPNKDPFTVQIKGSKGRNTLKCPLSGENPLPSSSCTEHSRSRRSSPTRFRDISPTSSKVGVTISEDACRTCNRKTSSPGGDRSQTKVNRVSSQSSLPQNQVLVEDNVEGSPKSVGISVSVKSNPRDGGRSAGRLQKTVHDLEDCDRFLRKLEENRRRSNLRSALADTPKIVAPSHIPASIRHNKTCFGETCKCKTRSARSFRASLGRTDRITRPWSSDYCHFCSKPPLSVRSYNYTLNSCDDCHYVRSPRASLVPTAWCAESKWRPTSRLKKSSARRRGPSVTYTERQTREIITRPRKLPAKRQVETREFRTTGNDAASYFYSFSRENLPRNLKSRLAACGRVVHTDSELPSFSKGKECTVSLTQTELVGKGDKQTSPRLTFSADQGVVKTSDLAGGALTSPIRISLDQKETQTSRSLETLITTSLGHPEPETRKVMSPPIPFKTRSEHIEGSRLYRQNQACKGILVKSRSPDYRVGAAYSGNQPGVGSLSLSRDDLSLDSVKTCGTMHSALSFDTSPSKTFPPPNKNPNHSISTPFSSRLSITVDQPSHIQFASSYLGRQPDPNSLATMSDTSQQGHFSKTTSTVQSDLQLTSEVSHRTSSYNSISQSTDSTGVGIKSSTQTSSNTAPSTEHHSSFTFQTDRAVPEPNDMYTGRKPANMFRAVRITSNSPGSSQPISTMRHCPSSPFSPIRDPVSPINISSSPFSPIQESSRSPSPSHQSDRTHFFSNLASCTPSPTQRTSLTPSSAYRSIPSTSPVYKTTASLSHTYDINQSPSKADQSFASISPTHQLNRSPSPKRSVSPARHSSRSPSPTHRAGLYSSPVRPASHSPVGQSSQSPPSSTQQSSRSPSPNRQSSHSPSPTHESIQSFSLKPLFAGAASLTSGSSTPSEPNQRERKDIIQQIGSPSRMSPLQETRESSPRDSPASSPPLVEPSSFQDVLSQQGAPSVGTCTTLRSSPRSLQSARTSFSPEIQSSAYVPYQNTVEVSFQQDLESPQSTRASSSTCWSRQPSPLLNYGSRVPSSQATSCTSTAEKDRPGLSTSGSDEEDLMTTLASLVSSLAHLGNSLGSSVKQIVSVGLAIALLSGGLACCNRCYFNELTWEASLGIERMVEDIIKHFDLRHFDLPPQ</sequence>
<keyword evidence="3" id="KW-1185">Reference proteome</keyword>
<feature type="compositionally biased region" description="Polar residues" evidence="1">
    <location>
        <begin position="1889"/>
        <end position="1900"/>
    </location>
</feature>
<evidence type="ECO:0000313" key="3">
    <source>
        <dbReference type="Proteomes" id="UP001519460"/>
    </source>
</evidence>
<feature type="region of interest" description="Disordered" evidence="1">
    <location>
        <begin position="1424"/>
        <end position="1523"/>
    </location>
</feature>
<feature type="compositionally biased region" description="Polar residues" evidence="1">
    <location>
        <begin position="1803"/>
        <end position="1839"/>
    </location>
</feature>
<feature type="compositionally biased region" description="Polar residues" evidence="1">
    <location>
        <begin position="1638"/>
        <end position="1665"/>
    </location>
</feature>
<dbReference type="Proteomes" id="UP001519460">
    <property type="component" value="Unassembled WGS sequence"/>
</dbReference>
<feature type="compositionally biased region" description="Polar residues" evidence="1">
    <location>
        <begin position="1771"/>
        <end position="1782"/>
    </location>
</feature>
<feature type="region of interest" description="Disordered" evidence="1">
    <location>
        <begin position="886"/>
        <end position="924"/>
    </location>
</feature>
<feature type="compositionally biased region" description="Polar residues" evidence="1">
    <location>
        <begin position="953"/>
        <end position="969"/>
    </location>
</feature>
<comment type="caution">
    <text evidence="2">The sequence shown here is derived from an EMBL/GenBank/DDBJ whole genome shotgun (WGS) entry which is preliminary data.</text>
</comment>
<feature type="compositionally biased region" description="Low complexity" evidence="1">
    <location>
        <begin position="1696"/>
        <end position="1730"/>
    </location>
</feature>
<feature type="region of interest" description="Disordered" evidence="1">
    <location>
        <begin position="1770"/>
        <end position="1839"/>
    </location>
</feature>
<reference evidence="2 3" key="1">
    <citation type="journal article" date="2023" name="Sci. Data">
        <title>Genome assembly of the Korean intertidal mud-creeper Batillaria attramentaria.</title>
        <authorList>
            <person name="Patra A.K."/>
            <person name="Ho P.T."/>
            <person name="Jun S."/>
            <person name="Lee S.J."/>
            <person name="Kim Y."/>
            <person name="Won Y.J."/>
        </authorList>
    </citation>
    <scope>NUCLEOTIDE SEQUENCE [LARGE SCALE GENOMIC DNA]</scope>
    <source>
        <strain evidence="2">Wonlab-2016</strain>
    </source>
</reference>
<feature type="compositionally biased region" description="Polar residues" evidence="1">
    <location>
        <begin position="1594"/>
        <end position="1624"/>
    </location>
</feature>
<proteinExistence type="predicted"/>
<feature type="compositionally biased region" description="Polar residues" evidence="1">
    <location>
        <begin position="1396"/>
        <end position="1405"/>
    </location>
</feature>
<feature type="region of interest" description="Disordered" evidence="1">
    <location>
        <begin position="1858"/>
        <end position="1877"/>
    </location>
</feature>
<dbReference type="EMBL" id="JACVVK020000338">
    <property type="protein sequence ID" value="KAK7477907.1"/>
    <property type="molecule type" value="Genomic_DNA"/>
</dbReference>
<evidence type="ECO:0000313" key="2">
    <source>
        <dbReference type="EMBL" id="KAK7477907.1"/>
    </source>
</evidence>
<feature type="compositionally biased region" description="Polar residues" evidence="1">
    <location>
        <begin position="117"/>
        <end position="129"/>
    </location>
</feature>
<organism evidence="2 3">
    <name type="scientific">Batillaria attramentaria</name>
    <dbReference type="NCBI Taxonomy" id="370345"/>
    <lineage>
        <taxon>Eukaryota</taxon>
        <taxon>Metazoa</taxon>
        <taxon>Spiralia</taxon>
        <taxon>Lophotrochozoa</taxon>
        <taxon>Mollusca</taxon>
        <taxon>Gastropoda</taxon>
        <taxon>Caenogastropoda</taxon>
        <taxon>Sorbeoconcha</taxon>
        <taxon>Cerithioidea</taxon>
        <taxon>Batillariidae</taxon>
        <taxon>Batillaria</taxon>
    </lineage>
</organism>
<feature type="region of interest" description="Disordered" evidence="1">
    <location>
        <begin position="109"/>
        <end position="146"/>
    </location>
</feature>
<feature type="region of interest" description="Disordered" evidence="1">
    <location>
        <begin position="1638"/>
        <end position="1735"/>
    </location>
</feature>
<feature type="compositionally biased region" description="Low complexity" evidence="1">
    <location>
        <begin position="1564"/>
        <end position="1587"/>
    </location>
</feature>
<feature type="region of interest" description="Disordered" evidence="1">
    <location>
        <begin position="938"/>
        <end position="1000"/>
    </location>
</feature>